<comment type="caution">
    <text evidence="2">The sequence shown here is derived from an EMBL/GenBank/DDBJ whole genome shotgun (WGS) entry which is preliminary data.</text>
</comment>
<evidence type="ECO:0000256" key="1">
    <source>
        <dbReference type="SAM" id="Phobius"/>
    </source>
</evidence>
<keyword evidence="1" id="KW-0812">Transmembrane</keyword>
<dbReference type="Proteomes" id="UP000638648">
    <property type="component" value="Unassembled WGS sequence"/>
</dbReference>
<reference evidence="2" key="1">
    <citation type="submission" date="2020-10" db="EMBL/GenBank/DDBJ databases">
        <title>Sequencing the genomes of 1000 actinobacteria strains.</title>
        <authorList>
            <person name="Klenk H.-P."/>
        </authorList>
    </citation>
    <scope>NUCLEOTIDE SEQUENCE</scope>
    <source>
        <strain evidence="2">DSM 45354</strain>
    </source>
</reference>
<keyword evidence="1" id="KW-1133">Transmembrane helix</keyword>
<keyword evidence="3" id="KW-1185">Reference proteome</keyword>
<sequence>MDAEHMATVRPSGSPRRVAGVMALVAVSLAVASALHLSGRVDGRSEPFDAQHAGIAEAILCVVLLLGVAVMLLAPARARTAGLIAGGFTTLGFLWGLNLTARGGHWPDISYHLVGLPLLVGCCVVLLRARDDALPPGRA</sequence>
<feature type="transmembrane region" description="Helical" evidence="1">
    <location>
        <begin position="80"/>
        <end position="97"/>
    </location>
</feature>
<accession>A0A927N1N0</accession>
<organism evidence="2 3">
    <name type="scientific">Actinopolymorpha pittospori</name>
    <dbReference type="NCBI Taxonomy" id="648752"/>
    <lineage>
        <taxon>Bacteria</taxon>
        <taxon>Bacillati</taxon>
        <taxon>Actinomycetota</taxon>
        <taxon>Actinomycetes</taxon>
        <taxon>Propionibacteriales</taxon>
        <taxon>Actinopolymorphaceae</taxon>
        <taxon>Actinopolymorpha</taxon>
    </lineage>
</organism>
<evidence type="ECO:0000313" key="2">
    <source>
        <dbReference type="EMBL" id="MBE1607030.1"/>
    </source>
</evidence>
<protein>
    <submittedName>
        <fullName evidence="2">Uncharacterized protein</fullName>
    </submittedName>
</protein>
<dbReference type="AlphaFoldDB" id="A0A927N1N0"/>
<dbReference type="EMBL" id="JADBEM010000001">
    <property type="protein sequence ID" value="MBE1607030.1"/>
    <property type="molecule type" value="Genomic_DNA"/>
</dbReference>
<name>A0A927N1N0_9ACTN</name>
<dbReference type="RefSeq" id="WP_192751039.1">
    <property type="nucleotide sequence ID" value="NZ_BAABJL010000151.1"/>
</dbReference>
<gene>
    <name evidence="2" type="ORF">HEB94_003878</name>
</gene>
<evidence type="ECO:0000313" key="3">
    <source>
        <dbReference type="Proteomes" id="UP000638648"/>
    </source>
</evidence>
<keyword evidence="1" id="KW-0472">Membrane</keyword>
<feature type="transmembrane region" description="Helical" evidence="1">
    <location>
        <begin position="109"/>
        <end position="129"/>
    </location>
</feature>
<proteinExistence type="predicted"/>
<feature type="transmembrane region" description="Helical" evidence="1">
    <location>
        <begin position="50"/>
        <end position="73"/>
    </location>
</feature>